<dbReference type="EMBL" id="CAJHNH020000134">
    <property type="protein sequence ID" value="CAG5115565.1"/>
    <property type="molecule type" value="Genomic_DNA"/>
</dbReference>
<dbReference type="OrthoDB" id="5975249at2759"/>
<name>A0A8S3YJ63_9EUPU</name>
<reference evidence="5" key="1">
    <citation type="submission" date="2021-04" db="EMBL/GenBank/DDBJ databases">
        <authorList>
            <consortium name="Molecular Ecology Group"/>
        </authorList>
    </citation>
    <scope>NUCLEOTIDE SEQUENCE</scope>
</reference>
<dbReference type="InterPro" id="IPR026645">
    <property type="entry name" value="Dermatopontin"/>
</dbReference>
<dbReference type="Proteomes" id="UP000678393">
    <property type="component" value="Unassembled WGS sequence"/>
</dbReference>
<accession>A0A8S3YJ63</accession>
<evidence type="ECO:0000256" key="4">
    <source>
        <dbReference type="ARBA" id="ARBA00023157"/>
    </source>
</evidence>
<evidence type="ECO:0000313" key="5">
    <source>
        <dbReference type="EMBL" id="CAG5115565.1"/>
    </source>
</evidence>
<keyword evidence="4" id="KW-1015">Disulfide bond</keyword>
<dbReference type="GO" id="GO:0031012">
    <property type="term" value="C:extracellular matrix"/>
    <property type="evidence" value="ECO:0007669"/>
    <property type="project" value="TreeGrafter"/>
</dbReference>
<keyword evidence="3" id="KW-0964">Secreted</keyword>
<dbReference type="PANTHER" id="PTHR15040">
    <property type="entry name" value="DERMATOPONTIN-RELATED"/>
    <property type="match status" value="1"/>
</dbReference>
<gene>
    <name evidence="5" type="ORF">CUNI_LOCUS1123</name>
</gene>
<evidence type="ECO:0000256" key="3">
    <source>
        <dbReference type="ARBA" id="ARBA00022525"/>
    </source>
</evidence>
<proteinExistence type="inferred from homology"/>
<keyword evidence="6" id="KW-1185">Reference proteome</keyword>
<comment type="subcellular location">
    <subcellularLocation>
        <location evidence="1">Secreted</location>
    </subcellularLocation>
</comment>
<comment type="caution">
    <text evidence="5">The sequence shown here is derived from an EMBL/GenBank/DDBJ whole genome shotgun (WGS) entry which is preliminary data.</text>
</comment>
<sequence length="76" mass="9140">MMSYHDNSFEDRRFMVRCCRVSGSPTRDCYKTSFVNDWDGEMDFHVPVGQAIKGAYSVHDNEKEDRRWRFYLCNFV</sequence>
<dbReference type="AlphaFoldDB" id="A0A8S3YJ63"/>
<evidence type="ECO:0000256" key="2">
    <source>
        <dbReference type="ARBA" id="ARBA00008712"/>
    </source>
</evidence>
<evidence type="ECO:0008006" key="7">
    <source>
        <dbReference type="Google" id="ProtNLM"/>
    </source>
</evidence>
<dbReference type="Pfam" id="PF14704">
    <property type="entry name" value="DERM"/>
    <property type="match status" value="1"/>
</dbReference>
<evidence type="ECO:0000313" key="6">
    <source>
        <dbReference type="Proteomes" id="UP000678393"/>
    </source>
</evidence>
<dbReference type="GO" id="GO:0030199">
    <property type="term" value="P:collagen fibril organization"/>
    <property type="evidence" value="ECO:0007669"/>
    <property type="project" value="TreeGrafter"/>
</dbReference>
<comment type="similarity">
    <text evidence="2">Belongs to the dermatopontin family.</text>
</comment>
<dbReference type="PANTHER" id="PTHR15040:SF1">
    <property type="entry name" value="DERMATOPONTIN-LIKE ISOFORM X1"/>
    <property type="match status" value="1"/>
</dbReference>
<protein>
    <recommendedName>
        <fullName evidence="7">Dermatopontin2</fullName>
    </recommendedName>
</protein>
<evidence type="ECO:0000256" key="1">
    <source>
        <dbReference type="ARBA" id="ARBA00004613"/>
    </source>
</evidence>
<organism evidence="5 6">
    <name type="scientific">Candidula unifasciata</name>
    <dbReference type="NCBI Taxonomy" id="100452"/>
    <lineage>
        <taxon>Eukaryota</taxon>
        <taxon>Metazoa</taxon>
        <taxon>Spiralia</taxon>
        <taxon>Lophotrochozoa</taxon>
        <taxon>Mollusca</taxon>
        <taxon>Gastropoda</taxon>
        <taxon>Heterobranchia</taxon>
        <taxon>Euthyneura</taxon>
        <taxon>Panpulmonata</taxon>
        <taxon>Eupulmonata</taxon>
        <taxon>Stylommatophora</taxon>
        <taxon>Helicina</taxon>
        <taxon>Helicoidea</taxon>
        <taxon>Geomitridae</taxon>
        <taxon>Candidula</taxon>
    </lineage>
</organism>
<dbReference type="GO" id="GO:0005615">
    <property type="term" value="C:extracellular space"/>
    <property type="evidence" value="ECO:0007669"/>
    <property type="project" value="TreeGrafter"/>
</dbReference>